<keyword evidence="5" id="KW-1185">Reference proteome</keyword>
<sequence length="1000" mass="109441">MILFPLVAHILFLLVPLISAHTPKYRRIGPRHSRHHILHPTVHPVIDRTHPKHLTPNQGLYLYYHDPHAAFPHIRSFASVYVSGFTHPALILEHSAHVISTRCDVTSSAITVGFRDRAVWSRTVDAWKQHPKFLIVAFADSCGMGRESGERSVHLVHNFTSVWSRMEIVCQMSELSLTDAIHPDRPVTIQVDTFDVHDTDAHPIFPAYTRRTDGPSDESSDHTAGNSTGTSQNPSEPESSSDTNSTWLPPNSNASPTSDESSDHESGNSTGTAQNPAQPEGSDSSGTNSTSLVPDGSPSSEQTMSNATSDDLDYDYVAACYYGIEILSDDQLDECFNSWGRQQEMNEEEEGFYRKDALDDDSLLGISDVSDNPSDSLARRAKCEFTWNPIALLRNCVILPVTVSSIKEKTVTNLYFQVLKAILPSAIYNIIDAITGVFGKYAFCRDRTHPDSVQLDVEKLYKFFEAVVQVVVAVLSEDGYTPSGEVTFDTNNSLIPLQNTADFGWAYPLASLHPTEVATGSTTSVLGTISVVCLGCRINGVSLLLAKSFFSHSRQFMKHRSKFKFTLTAGFTSAYVELVDGSIDFAAGIGILFDITAKGKIAEETLFELPLSPLTIPGIIVIGPFLSIKAGVGYELGAKGKVIARNNIGWSNMTAKLDMIDGKNSYTGTWTRHDPVPLVSVELAGYAKLDPYITAGLYFGVSILSGKLKVSAGIEAKASLPVTAQIAVKGGTDMATTFEGCGGVTVSLAAKLEIYLTIDAGKYNRHYYPQELEFGIFSKCIDIPIAVVTDKLVPDVAVPVLPPIDPNATYRTMNAQVGKGNATLNVVWLPKPNGNLIVIPPAEVIDGAGSIHRLFLSLTTSERNATAGIYDNRVLHYDQTLMHFLGVSPLVLSPEEAIPKKAVVVVFRTDIDRDGLTRFVGMVSGSKTGELKPEDYFYPIVCIYEEKYRTPARLFLAQDQRKGTDILMIAAQRKTSSKYHKKLLDGPPFAYCDFVKFAIS</sequence>
<feature type="chain" id="PRO_5034900368" evidence="2">
    <location>
        <begin position="21"/>
        <end position="1000"/>
    </location>
</feature>
<dbReference type="EMBL" id="JACAZI010000007">
    <property type="protein sequence ID" value="KAF7356145.1"/>
    <property type="molecule type" value="Genomic_DNA"/>
</dbReference>
<feature type="compositionally biased region" description="Polar residues" evidence="1">
    <location>
        <begin position="267"/>
        <end position="308"/>
    </location>
</feature>
<dbReference type="Proteomes" id="UP000620124">
    <property type="component" value="Unassembled WGS sequence"/>
</dbReference>
<evidence type="ECO:0000256" key="2">
    <source>
        <dbReference type="SAM" id="SignalP"/>
    </source>
</evidence>
<dbReference type="Pfam" id="PF22974">
    <property type="entry name" value="DUF7029"/>
    <property type="match status" value="1"/>
</dbReference>
<evidence type="ECO:0000313" key="4">
    <source>
        <dbReference type="EMBL" id="KAF7356145.1"/>
    </source>
</evidence>
<name>A0A8H6Y894_9AGAR</name>
<organism evidence="4 5">
    <name type="scientific">Mycena venus</name>
    <dbReference type="NCBI Taxonomy" id="2733690"/>
    <lineage>
        <taxon>Eukaryota</taxon>
        <taxon>Fungi</taxon>
        <taxon>Dikarya</taxon>
        <taxon>Basidiomycota</taxon>
        <taxon>Agaricomycotina</taxon>
        <taxon>Agaricomycetes</taxon>
        <taxon>Agaricomycetidae</taxon>
        <taxon>Agaricales</taxon>
        <taxon>Marasmiineae</taxon>
        <taxon>Mycenaceae</taxon>
        <taxon>Mycena</taxon>
    </lineage>
</organism>
<dbReference type="OrthoDB" id="160645at2759"/>
<reference evidence="4" key="1">
    <citation type="submission" date="2020-05" db="EMBL/GenBank/DDBJ databases">
        <title>Mycena genomes resolve the evolution of fungal bioluminescence.</title>
        <authorList>
            <person name="Tsai I.J."/>
        </authorList>
    </citation>
    <scope>NUCLEOTIDE SEQUENCE</scope>
    <source>
        <strain evidence="4">CCC161011</strain>
    </source>
</reference>
<keyword evidence="2" id="KW-0732">Signal</keyword>
<gene>
    <name evidence="4" type="ORF">MVEN_00945200</name>
</gene>
<evidence type="ECO:0000313" key="5">
    <source>
        <dbReference type="Proteomes" id="UP000620124"/>
    </source>
</evidence>
<comment type="caution">
    <text evidence="4">The sequence shown here is derived from an EMBL/GenBank/DDBJ whole genome shotgun (WGS) entry which is preliminary data.</text>
</comment>
<proteinExistence type="predicted"/>
<accession>A0A8H6Y894</accession>
<feature type="compositionally biased region" description="Polar residues" evidence="1">
    <location>
        <begin position="222"/>
        <end position="259"/>
    </location>
</feature>
<feature type="signal peptide" evidence="2">
    <location>
        <begin position="1"/>
        <end position="20"/>
    </location>
</feature>
<evidence type="ECO:0000259" key="3">
    <source>
        <dbReference type="Pfam" id="PF22974"/>
    </source>
</evidence>
<feature type="region of interest" description="Disordered" evidence="1">
    <location>
        <begin position="205"/>
        <end position="308"/>
    </location>
</feature>
<dbReference type="AlphaFoldDB" id="A0A8H6Y894"/>
<evidence type="ECO:0000256" key="1">
    <source>
        <dbReference type="SAM" id="MobiDB-lite"/>
    </source>
</evidence>
<dbReference type="InterPro" id="IPR054293">
    <property type="entry name" value="DUF7029"/>
</dbReference>
<protein>
    <submittedName>
        <fullName evidence="4">Apple protein</fullName>
    </submittedName>
</protein>
<feature type="domain" description="DUF7029" evidence="3">
    <location>
        <begin position="84"/>
        <end position="182"/>
    </location>
</feature>